<evidence type="ECO:0008006" key="3">
    <source>
        <dbReference type="Google" id="ProtNLM"/>
    </source>
</evidence>
<evidence type="ECO:0000313" key="1">
    <source>
        <dbReference type="EMBL" id="PWL03662.1"/>
    </source>
</evidence>
<accession>A0ABX5LNZ5</accession>
<organism evidence="1 2">
    <name type="scientific">Hallerella porci</name>
    <dbReference type="NCBI Taxonomy" id="1945871"/>
    <lineage>
        <taxon>Bacteria</taxon>
        <taxon>Pseudomonadati</taxon>
        <taxon>Fibrobacterota</taxon>
        <taxon>Fibrobacteria</taxon>
        <taxon>Fibrobacterales</taxon>
        <taxon>Fibrobacteraceae</taxon>
        <taxon>Hallerella</taxon>
    </lineage>
</organism>
<gene>
    <name evidence="1" type="ORF">B0H50_10486</name>
</gene>
<proteinExistence type="predicted"/>
<reference evidence="1 2" key="1">
    <citation type="submission" date="2018-05" db="EMBL/GenBank/DDBJ databases">
        <title>Animal gut microbial communities from fecal samples from Wisconsin, USA.</title>
        <authorList>
            <person name="Neumann A."/>
        </authorList>
    </citation>
    <scope>NUCLEOTIDE SEQUENCE [LARGE SCALE GENOMIC DNA]</scope>
    <source>
        <strain evidence="1 2">UWS4</strain>
    </source>
</reference>
<name>A0ABX5LNZ5_9BACT</name>
<dbReference type="RefSeq" id="WP_109587256.1">
    <property type="nucleotide sequence ID" value="NZ_JAXEIU010000025.1"/>
</dbReference>
<dbReference type="Proteomes" id="UP000245523">
    <property type="component" value="Unassembled WGS sequence"/>
</dbReference>
<dbReference type="EMBL" id="QGHD01000004">
    <property type="protein sequence ID" value="PWL03662.1"/>
    <property type="molecule type" value="Genomic_DNA"/>
</dbReference>
<sequence length="213" mass="24312">MKQILLWIALLMGVSNALTLEKVKAELCENSIPKDSLELSLEVSMQSDAIPTSQTMKILHVQKGADKIYSEMKTPLVETRTIIHHQKMKTVDLKTKQVKISNYTGELLETQKYALFNPLDSGKWQEPQKITDDIYQIRGDSAVVFYNAKKKRFEKLETQNAESSSQMEFVYDANDQLKRVTIKILAAGIETALNIEILSLRNSKEFPDKLFDI</sequence>
<protein>
    <recommendedName>
        <fullName evidence="3">Outer membrane lipoprotein-sorting protein</fullName>
    </recommendedName>
</protein>
<evidence type="ECO:0000313" key="2">
    <source>
        <dbReference type="Proteomes" id="UP000245523"/>
    </source>
</evidence>
<comment type="caution">
    <text evidence="1">The sequence shown here is derived from an EMBL/GenBank/DDBJ whole genome shotgun (WGS) entry which is preliminary data.</text>
</comment>
<keyword evidence="2" id="KW-1185">Reference proteome</keyword>